<dbReference type="STRING" id="401562.NS365_09675"/>
<dbReference type="eggNOG" id="COG3842">
    <property type="taxonomic scope" value="Bacteria"/>
</dbReference>
<dbReference type="InterPro" id="IPR003593">
    <property type="entry name" value="AAA+_ATPase"/>
</dbReference>
<dbReference type="PATRIC" id="fig|401562.3.peg.1733"/>
<evidence type="ECO:0000256" key="3">
    <source>
        <dbReference type="ARBA" id="ARBA00022519"/>
    </source>
</evidence>
<evidence type="ECO:0000313" key="10">
    <source>
        <dbReference type="EMBL" id="KTQ95407.1"/>
    </source>
</evidence>
<dbReference type="InterPro" id="IPR013611">
    <property type="entry name" value="Transp-assoc_OB_typ2"/>
</dbReference>
<evidence type="ECO:0000256" key="4">
    <source>
        <dbReference type="ARBA" id="ARBA00022741"/>
    </source>
</evidence>
<dbReference type="FunFam" id="3.40.50.300:FF:000133">
    <property type="entry name" value="Spermidine/putrescine import ATP-binding protein PotA"/>
    <property type="match status" value="1"/>
</dbReference>
<dbReference type="InterPro" id="IPR027417">
    <property type="entry name" value="P-loop_NTPase"/>
</dbReference>
<dbReference type="PANTHER" id="PTHR42781">
    <property type="entry name" value="SPERMIDINE/PUTRESCINE IMPORT ATP-BINDING PROTEIN POTA"/>
    <property type="match status" value="1"/>
</dbReference>
<evidence type="ECO:0000256" key="8">
    <source>
        <dbReference type="RuleBase" id="RU364083"/>
    </source>
</evidence>
<evidence type="ECO:0000313" key="11">
    <source>
        <dbReference type="Proteomes" id="UP000078272"/>
    </source>
</evidence>
<dbReference type="PROSITE" id="PS50893">
    <property type="entry name" value="ABC_TRANSPORTER_2"/>
    <property type="match status" value="1"/>
</dbReference>
<dbReference type="InterPro" id="IPR050093">
    <property type="entry name" value="ABC_SmlMolc_Importer"/>
</dbReference>
<accession>A0A175R7V3</accession>
<comment type="caution">
    <text evidence="10">The sequence shown here is derived from an EMBL/GenBank/DDBJ whole genome shotgun (WGS) entry which is preliminary data.</text>
</comment>
<dbReference type="AlphaFoldDB" id="A0A175R7V3"/>
<dbReference type="RefSeq" id="WP_058635054.1">
    <property type="nucleotide sequence ID" value="NZ_LDPZ01000022.1"/>
</dbReference>
<evidence type="ECO:0000256" key="5">
    <source>
        <dbReference type="ARBA" id="ARBA00022840"/>
    </source>
</evidence>
<dbReference type="GO" id="GO:0016887">
    <property type="term" value="F:ATP hydrolysis activity"/>
    <property type="evidence" value="ECO:0007669"/>
    <property type="project" value="InterPro"/>
</dbReference>
<dbReference type="NCBIfam" id="TIGR01187">
    <property type="entry name" value="potA"/>
    <property type="match status" value="1"/>
</dbReference>
<keyword evidence="4 8" id="KW-0547">Nucleotide-binding</keyword>
<gene>
    <name evidence="8" type="primary">potA</name>
    <name evidence="10" type="ORF">NS226_11065</name>
</gene>
<dbReference type="InterPro" id="IPR017879">
    <property type="entry name" value="PotA_ATP-bd"/>
</dbReference>
<organism evidence="10 11">
    <name type="scientific">Aureimonas ureilytica</name>
    <dbReference type="NCBI Taxonomy" id="401562"/>
    <lineage>
        <taxon>Bacteria</taxon>
        <taxon>Pseudomonadati</taxon>
        <taxon>Pseudomonadota</taxon>
        <taxon>Alphaproteobacteria</taxon>
        <taxon>Hyphomicrobiales</taxon>
        <taxon>Aurantimonadaceae</taxon>
        <taxon>Aureimonas</taxon>
    </lineage>
</organism>
<comment type="similarity">
    <text evidence="8">Belongs to the ABC transporter superfamily. Spermidine/putrescine importer (TC 3.A.1.11.1) family.</text>
</comment>
<dbReference type="Gene3D" id="3.40.50.300">
    <property type="entry name" value="P-loop containing nucleotide triphosphate hydrolases"/>
    <property type="match status" value="1"/>
</dbReference>
<evidence type="ECO:0000256" key="6">
    <source>
        <dbReference type="ARBA" id="ARBA00022967"/>
    </source>
</evidence>
<dbReference type="GO" id="GO:0005524">
    <property type="term" value="F:ATP binding"/>
    <property type="evidence" value="ECO:0007669"/>
    <property type="project" value="UniProtKB-KW"/>
</dbReference>
<comment type="function">
    <text evidence="8">Part of the ABC transporter complex PotABCD involved in spermidine/putrescine import. Responsible for energy coupling to the transport system.</text>
</comment>
<evidence type="ECO:0000256" key="1">
    <source>
        <dbReference type="ARBA" id="ARBA00022448"/>
    </source>
</evidence>
<evidence type="ECO:0000256" key="2">
    <source>
        <dbReference type="ARBA" id="ARBA00022475"/>
    </source>
</evidence>
<dbReference type="SUPFAM" id="SSF50331">
    <property type="entry name" value="MOP-like"/>
    <property type="match status" value="1"/>
</dbReference>
<keyword evidence="7 8" id="KW-0472">Membrane</keyword>
<reference evidence="10 11" key="1">
    <citation type="journal article" date="2016" name="Front. Microbiol.">
        <title>Genomic Resource of Rice Seed Associated Bacteria.</title>
        <authorList>
            <person name="Midha S."/>
            <person name="Bansal K."/>
            <person name="Sharma S."/>
            <person name="Kumar N."/>
            <person name="Patil P.P."/>
            <person name="Chaudhry V."/>
            <person name="Patil P.B."/>
        </authorList>
    </citation>
    <scope>NUCLEOTIDE SEQUENCE [LARGE SCALE GENOMIC DNA]</scope>
    <source>
        <strain evidence="10 11">NS226</strain>
    </source>
</reference>
<dbReference type="Pfam" id="PF00005">
    <property type="entry name" value="ABC_tran"/>
    <property type="match status" value="1"/>
</dbReference>
<dbReference type="GO" id="GO:0043190">
    <property type="term" value="C:ATP-binding cassette (ABC) transporter complex"/>
    <property type="evidence" value="ECO:0007669"/>
    <property type="project" value="InterPro"/>
</dbReference>
<comment type="subunit">
    <text evidence="8">The complex is composed of two ATP-binding proteins (PotA), two transmembrane proteins (PotB and PotC) and a solute-binding protein (PotD).</text>
</comment>
<feature type="domain" description="ABC transporter" evidence="9">
    <location>
        <begin position="27"/>
        <end position="257"/>
    </location>
</feature>
<sequence length="383" mass="42230">MATAPKAFGNIRRSFDPWNDPKATPLIEFDHISKRFGTFNAVDDLSLKIYPREFFTLLGPSGCGKSTLLRMLAGFEEPTSGDIRLGGESLKGVPPYRRPLNMMFQSYALFPHMSVEQNIAFGLKQDGMAKGEIRDRVAEMLKLVKLDAYGKRKPQQLSGGQQQRVALARSLAKRPKVLLLDEPLGALDKKLREETQFELMDLQQELGLTFVIVTHDQEEAMTMSDRIAVMRAGKLCQVATPAVIYEAPNSRYVADFVGNISLIEGVVESGSGGLVRLATDVGVIETESATTVAPGDSAAFAVRPEKMRLSRRPPSDIGVNALRGVVWDIAYLGDVTLFNVKLENGALVRSTVINASRVADEQIAWEEEVWLTFERDAGVLLVQ</sequence>
<dbReference type="InterPro" id="IPR003439">
    <property type="entry name" value="ABC_transporter-like_ATP-bd"/>
</dbReference>
<dbReference type="GO" id="GO:0015594">
    <property type="term" value="F:ABC-type putrescine transporter activity"/>
    <property type="evidence" value="ECO:0007669"/>
    <property type="project" value="InterPro"/>
</dbReference>
<keyword evidence="2 8" id="KW-1003">Cell membrane</keyword>
<dbReference type="EMBL" id="LDPZ01000022">
    <property type="protein sequence ID" value="KTQ95407.1"/>
    <property type="molecule type" value="Genomic_DNA"/>
</dbReference>
<dbReference type="SMART" id="SM00382">
    <property type="entry name" value="AAA"/>
    <property type="match status" value="1"/>
</dbReference>
<keyword evidence="1 8" id="KW-0813">Transport</keyword>
<evidence type="ECO:0000256" key="7">
    <source>
        <dbReference type="ARBA" id="ARBA00023136"/>
    </source>
</evidence>
<dbReference type="InterPro" id="IPR005893">
    <property type="entry name" value="PotA-like"/>
</dbReference>
<dbReference type="Gene3D" id="2.40.50.100">
    <property type="match status" value="1"/>
</dbReference>
<keyword evidence="6 8" id="KW-1278">Translocase</keyword>
<dbReference type="PANTHER" id="PTHR42781:SF5">
    <property type="entry name" value="PUTRESCINE TRANSPORT ATP-BINDING PROTEIN POTG"/>
    <property type="match status" value="1"/>
</dbReference>
<dbReference type="PROSITE" id="PS00211">
    <property type="entry name" value="ABC_TRANSPORTER_1"/>
    <property type="match status" value="1"/>
</dbReference>
<dbReference type="Proteomes" id="UP000078272">
    <property type="component" value="Unassembled WGS sequence"/>
</dbReference>
<keyword evidence="3" id="KW-0997">Cell inner membrane</keyword>
<dbReference type="InterPro" id="IPR017871">
    <property type="entry name" value="ABC_transporter-like_CS"/>
</dbReference>
<dbReference type="InterPro" id="IPR008995">
    <property type="entry name" value="Mo/tungstate-bd_C_term_dom"/>
</dbReference>
<dbReference type="EC" id="7.6.2.11" evidence="8"/>
<comment type="catalytic activity">
    <reaction evidence="8">
        <text>ATP + H2O + polyamine-[polyamine-binding protein]Side 1 = ADP + phosphate + polyamineSide 2 + [polyamine-binding protein]Side 1.</text>
        <dbReference type="EC" id="7.6.2.11"/>
    </reaction>
</comment>
<protein>
    <recommendedName>
        <fullName evidence="8">Spermidine/putrescine import ATP-binding protein PotA</fullName>
        <ecNumber evidence="8">7.6.2.11</ecNumber>
    </recommendedName>
</protein>
<dbReference type="Pfam" id="PF08402">
    <property type="entry name" value="TOBE_2"/>
    <property type="match status" value="1"/>
</dbReference>
<dbReference type="CDD" id="cd03300">
    <property type="entry name" value="ABC_PotA_N"/>
    <property type="match status" value="1"/>
</dbReference>
<dbReference type="OrthoDB" id="9802264at2"/>
<dbReference type="SUPFAM" id="SSF52540">
    <property type="entry name" value="P-loop containing nucleoside triphosphate hydrolases"/>
    <property type="match status" value="1"/>
</dbReference>
<name>A0A175R7V3_9HYPH</name>
<proteinExistence type="inferred from homology"/>
<keyword evidence="5 8" id="KW-0067">ATP-binding</keyword>
<evidence type="ECO:0000259" key="9">
    <source>
        <dbReference type="PROSITE" id="PS50893"/>
    </source>
</evidence>